<name>A0A8F6YBD9_9RHOB</name>
<evidence type="ECO:0000256" key="1">
    <source>
        <dbReference type="SAM" id="MobiDB-lite"/>
    </source>
</evidence>
<keyword evidence="5" id="KW-0282">Flagellum</keyword>
<dbReference type="EMBL" id="CP079194">
    <property type="protein sequence ID" value="QXT38110.1"/>
    <property type="molecule type" value="Genomic_DNA"/>
</dbReference>
<evidence type="ECO:0000259" key="4">
    <source>
        <dbReference type="Pfam" id="PF14842"/>
    </source>
</evidence>
<evidence type="ECO:0000313" key="5">
    <source>
        <dbReference type="EMBL" id="QXT38110.1"/>
    </source>
</evidence>
<dbReference type="GO" id="GO:0009288">
    <property type="term" value="C:bacterial-type flagellum"/>
    <property type="evidence" value="ECO:0007669"/>
    <property type="project" value="InterPro"/>
</dbReference>
<proteinExistence type="predicted"/>
<evidence type="ECO:0000313" key="6">
    <source>
        <dbReference type="Proteomes" id="UP000825009"/>
    </source>
</evidence>
<organism evidence="5 6">
    <name type="scientific">Gymnodinialimonas ceratoperidinii</name>
    <dbReference type="NCBI Taxonomy" id="2856823"/>
    <lineage>
        <taxon>Bacteria</taxon>
        <taxon>Pseudomonadati</taxon>
        <taxon>Pseudomonadota</taxon>
        <taxon>Alphaproteobacteria</taxon>
        <taxon>Rhodobacterales</taxon>
        <taxon>Paracoccaceae</taxon>
        <taxon>Gymnodinialimonas</taxon>
    </lineage>
</organism>
<reference evidence="5 6" key="1">
    <citation type="submission" date="2021-07" db="EMBL/GenBank/DDBJ databases">
        <title>A novel Jannaschia species isolated from marine dinoflagellate Ceratoperidinium margalefii.</title>
        <authorList>
            <person name="Jiang Y."/>
            <person name="Li Z."/>
        </authorList>
    </citation>
    <scope>NUCLEOTIDE SEQUENCE [LARGE SCALE GENOMIC DNA]</scope>
    <source>
        <strain evidence="5 6">J12C1-MA-4</strain>
    </source>
</reference>
<dbReference type="InterPro" id="IPR023087">
    <property type="entry name" value="Flg_Motor_Flig_C"/>
</dbReference>
<dbReference type="InterPro" id="IPR032779">
    <property type="entry name" value="FliG_M"/>
</dbReference>
<keyword evidence="5" id="KW-0966">Cell projection</keyword>
<feature type="domain" description="Flagellar motor switch protein FliG N-terminal" evidence="4">
    <location>
        <begin position="39"/>
        <end position="141"/>
    </location>
</feature>
<accession>A0A8F6YBD9</accession>
<dbReference type="RefSeq" id="WP_219000307.1">
    <property type="nucleotide sequence ID" value="NZ_CP079194.1"/>
</dbReference>
<sequence>MAMLRDVQGNGPSVTLNAGAQRAGVQGAAGMIDVTPRRMGQQQKAAVIVRLLLGQGVSPGVQRLAPHHQTRLAHIISELGNIDRKTLAAVVREFTDQIDNLALSFPDGLSETLELLEPHLGEDALNALRLAAASSEGNDPWARVSKQTVERLAPLMESESAEVCAVLLSKLTVAKAAALLGEVPEDRAQILAHTVALTETISPDLVDRIGVHIAQILDAVPPQAFTKTAAERVGAILNSTPQSSRDKMLEGLNTRDAPFAKEVRKSIFSFNHIPERVDPPDVPIIVRKADAQTIIVAFAAGLTAAPLSVEFLLENMSKRLAEQMRDEAEGLGTPKPEEGEAAMSDLVATIRELADQGEITLLPPPE</sequence>
<dbReference type="Proteomes" id="UP000825009">
    <property type="component" value="Chromosome"/>
</dbReference>
<dbReference type="PANTHER" id="PTHR30534">
    <property type="entry name" value="FLAGELLAR MOTOR SWITCH PROTEIN FLIG"/>
    <property type="match status" value="1"/>
</dbReference>
<keyword evidence="6" id="KW-1185">Reference proteome</keyword>
<dbReference type="Pfam" id="PF01706">
    <property type="entry name" value="FliG_C"/>
    <property type="match status" value="1"/>
</dbReference>
<gene>
    <name evidence="5" type="ORF">KYE46_09065</name>
</gene>
<feature type="domain" description="Flagellar motor switch protein FliG C-terminal" evidence="2">
    <location>
        <begin position="251"/>
        <end position="361"/>
    </location>
</feature>
<dbReference type="PANTHER" id="PTHR30534:SF0">
    <property type="entry name" value="FLAGELLAR MOTOR SWITCH PROTEIN FLIG"/>
    <property type="match status" value="1"/>
</dbReference>
<evidence type="ECO:0000259" key="3">
    <source>
        <dbReference type="Pfam" id="PF14841"/>
    </source>
</evidence>
<dbReference type="GO" id="GO:0006935">
    <property type="term" value="P:chemotaxis"/>
    <property type="evidence" value="ECO:0007669"/>
    <property type="project" value="InterPro"/>
</dbReference>
<feature type="domain" description="Flagellar motor switch protein FliG middle" evidence="3">
    <location>
        <begin position="150"/>
        <end position="221"/>
    </location>
</feature>
<dbReference type="GO" id="GO:0003774">
    <property type="term" value="F:cytoskeletal motor activity"/>
    <property type="evidence" value="ECO:0007669"/>
    <property type="project" value="InterPro"/>
</dbReference>
<keyword evidence="5" id="KW-0969">Cilium</keyword>
<dbReference type="GO" id="GO:0071973">
    <property type="term" value="P:bacterial-type flagellum-dependent cell motility"/>
    <property type="evidence" value="ECO:0007669"/>
    <property type="project" value="InterPro"/>
</dbReference>
<evidence type="ECO:0000259" key="2">
    <source>
        <dbReference type="Pfam" id="PF01706"/>
    </source>
</evidence>
<dbReference type="Pfam" id="PF14842">
    <property type="entry name" value="FliG_N"/>
    <property type="match status" value="1"/>
</dbReference>
<protein>
    <submittedName>
        <fullName evidence="5">Flagellar motor switch protein FliG</fullName>
    </submittedName>
</protein>
<dbReference type="InterPro" id="IPR000090">
    <property type="entry name" value="Flg_Motor_Flig"/>
</dbReference>
<dbReference type="KEGG" id="gce:KYE46_09065"/>
<dbReference type="AlphaFoldDB" id="A0A8F6YBD9"/>
<feature type="region of interest" description="Disordered" evidence="1">
    <location>
        <begin position="325"/>
        <end position="345"/>
    </location>
</feature>
<dbReference type="InterPro" id="IPR028263">
    <property type="entry name" value="FliG_N"/>
</dbReference>
<dbReference type="Pfam" id="PF14841">
    <property type="entry name" value="FliG_M"/>
    <property type="match status" value="1"/>
</dbReference>